<name>A0ABV3S2I4_9LACO</name>
<gene>
    <name evidence="4" type="ORF">AB3K24_01000</name>
</gene>
<dbReference type="Gene3D" id="3.40.630.10">
    <property type="entry name" value="Zn peptidases"/>
    <property type="match status" value="1"/>
</dbReference>
<evidence type="ECO:0000313" key="5">
    <source>
        <dbReference type="Proteomes" id="UP001556617"/>
    </source>
</evidence>
<dbReference type="InterPro" id="IPR002933">
    <property type="entry name" value="Peptidase_M20"/>
</dbReference>
<proteinExistence type="inferred from homology"/>
<keyword evidence="5" id="KW-1185">Reference proteome</keyword>
<dbReference type="Proteomes" id="UP001556617">
    <property type="component" value="Unassembled WGS sequence"/>
</dbReference>
<dbReference type="GO" id="GO:0016787">
    <property type="term" value="F:hydrolase activity"/>
    <property type="evidence" value="ECO:0007669"/>
    <property type="project" value="UniProtKB-KW"/>
</dbReference>
<dbReference type="InterPro" id="IPR011650">
    <property type="entry name" value="Peptidase_M20_dimer"/>
</dbReference>
<accession>A0ABV3S2I4</accession>
<comment type="similarity">
    <text evidence="1">Belongs to the peptidase M20 family.</text>
</comment>
<dbReference type="PIRSF" id="PIRSF001235">
    <property type="entry name" value="Amidase_carbamoylase"/>
    <property type="match status" value="1"/>
</dbReference>
<evidence type="ECO:0000256" key="1">
    <source>
        <dbReference type="ARBA" id="ARBA00006153"/>
    </source>
</evidence>
<dbReference type="InterPro" id="IPR010158">
    <property type="entry name" value="Amidase_Cbmase"/>
</dbReference>
<protein>
    <submittedName>
        <fullName evidence="4">Zn-dependent hydrolase</fullName>
    </submittedName>
</protein>
<organism evidence="4 5">
    <name type="scientific">Leuconostoc aquikimchii</name>
    <dbReference type="NCBI Taxonomy" id="3236804"/>
    <lineage>
        <taxon>Bacteria</taxon>
        <taxon>Bacillati</taxon>
        <taxon>Bacillota</taxon>
        <taxon>Bacilli</taxon>
        <taxon>Lactobacillales</taxon>
        <taxon>Lactobacillaceae</taxon>
        <taxon>Leuconostoc</taxon>
    </lineage>
</organism>
<reference evidence="4 5" key="1">
    <citation type="submission" date="2024-07" db="EMBL/GenBank/DDBJ databases">
        <authorList>
            <person name="Yun M."/>
        </authorList>
    </citation>
    <scope>NUCLEOTIDE SEQUENCE [LARGE SCALE GENOMIC DNA]</scope>
    <source>
        <strain evidence="4 5">MS01</strain>
    </source>
</reference>
<dbReference type="Gene3D" id="3.30.70.360">
    <property type="match status" value="1"/>
</dbReference>
<dbReference type="PANTHER" id="PTHR32494">
    <property type="entry name" value="ALLANTOATE DEIMINASE-RELATED"/>
    <property type="match status" value="1"/>
</dbReference>
<comment type="caution">
    <text evidence="4">The sequence shown here is derived from an EMBL/GenBank/DDBJ whole genome shotgun (WGS) entry which is preliminary data.</text>
</comment>
<dbReference type="Pfam" id="PF07687">
    <property type="entry name" value="M20_dimer"/>
    <property type="match status" value="1"/>
</dbReference>
<dbReference type="Pfam" id="PF01546">
    <property type="entry name" value="Peptidase_M20"/>
    <property type="match status" value="1"/>
</dbReference>
<evidence type="ECO:0000256" key="2">
    <source>
        <dbReference type="ARBA" id="ARBA00022801"/>
    </source>
</evidence>
<dbReference type="SUPFAM" id="SSF53187">
    <property type="entry name" value="Zn-dependent exopeptidases"/>
    <property type="match status" value="1"/>
</dbReference>
<feature type="domain" description="Peptidase M20 dimerisation" evidence="3">
    <location>
        <begin position="211"/>
        <end position="308"/>
    </location>
</feature>
<dbReference type="RefSeq" id="WP_367973346.1">
    <property type="nucleotide sequence ID" value="NZ_JBFPEQ010000001.1"/>
</dbReference>
<dbReference type="NCBIfam" id="TIGR01879">
    <property type="entry name" value="hydantase"/>
    <property type="match status" value="1"/>
</dbReference>
<dbReference type="SUPFAM" id="SSF55031">
    <property type="entry name" value="Bacterial exopeptidase dimerisation domain"/>
    <property type="match status" value="1"/>
</dbReference>
<evidence type="ECO:0000259" key="3">
    <source>
        <dbReference type="Pfam" id="PF07687"/>
    </source>
</evidence>
<keyword evidence="2 4" id="KW-0378">Hydrolase</keyword>
<dbReference type="InterPro" id="IPR036264">
    <property type="entry name" value="Bact_exopeptidase_dim_dom"/>
</dbReference>
<dbReference type="EMBL" id="JBFPER010000001">
    <property type="protein sequence ID" value="MEX0379941.1"/>
    <property type="molecule type" value="Genomic_DNA"/>
</dbReference>
<evidence type="ECO:0000313" key="4">
    <source>
        <dbReference type="EMBL" id="MEX0379941.1"/>
    </source>
</evidence>
<sequence>MNDEKLMTLLHEFKQLGATSMGGVTRCVYDDNWSLAQKKYVAIANDYGLYCFCDKMGTIYAATSDHISHKPVILTGSHMDTVVNGGWLDGIYGVVSSVLAVGQLFQKFGTPKIPLCAVSFSEEEGSRFDATFTGSRYLTHQLDDAVFNLKDRTGATFNQERQNRVTELRQVTPIGIPDFKIRSYIELHIEQGNTLDQSPANIAVVTDIVGQKRLLITTKGISNHAGTTQMSGRVDAMRKAVDLMTKIYSSLELMKGLRFTIGKIIAFPNVANVIPEKVDIALDIRHIDQNVLDQAFEQVTQIINAVGATYRLTTNVVATPMDYQLQQQVIRSTKQEKLVGERLFSGAGHDAQVIANSKAPSVMIFVPSQNGVSHVPQENTAEFDLLAGQRVLKRVLYDLAYCS</sequence>
<dbReference type="PANTHER" id="PTHR32494:SF5">
    <property type="entry name" value="ALLANTOATE AMIDOHYDROLASE"/>
    <property type="match status" value="1"/>
</dbReference>